<sequence>VGVHPKFLLEIGEDASVQPLESSR</sequence>
<dbReference type="Proteomes" id="UP000265520">
    <property type="component" value="Unassembled WGS sequence"/>
</dbReference>
<accession>A0A392V233</accession>
<keyword evidence="2" id="KW-1185">Reference proteome</keyword>
<feature type="non-terminal residue" evidence="1">
    <location>
        <position position="1"/>
    </location>
</feature>
<proteinExistence type="predicted"/>
<dbReference type="AlphaFoldDB" id="A0A392V233"/>
<organism evidence="1 2">
    <name type="scientific">Trifolium medium</name>
    <dbReference type="NCBI Taxonomy" id="97028"/>
    <lineage>
        <taxon>Eukaryota</taxon>
        <taxon>Viridiplantae</taxon>
        <taxon>Streptophyta</taxon>
        <taxon>Embryophyta</taxon>
        <taxon>Tracheophyta</taxon>
        <taxon>Spermatophyta</taxon>
        <taxon>Magnoliopsida</taxon>
        <taxon>eudicotyledons</taxon>
        <taxon>Gunneridae</taxon>
        <taxon>Pentapetalae</taxon>
        <taxon>rosids</taxon>
        <taxon>fabids</taxon>
        <taxon>Fabales</taxon>
        <taxon>Fabaceae</taxon>
        <taxon>Papilionoideae</taxon>
        <taxon>50 kb inversion clade</taxon>
        <taxon>NPAAA clade</taxon>
        <taxon>Hologalegina</taxon>
        <taxon>IRL clade</taxon>
        <taxon>Trifolieae</taxon>
        <taxon>Trifolium</taxon>
    </lineage>
</organism>
<protein>
    <submittedName>
        <fullName evidence="1">Uncharacterized protein</fullName>
    </submittedName>
</protein>
<reference evidence="1 2" key="1">
    <citation type="journal article" date="2018" name="Front. Plant Sci.">
        <title>Red Clover (Trifolium pratense) and Zigzag Clover (T. medium) - A Picture of Genomic Similarities and Differences.</title>
        <authorList>
            <person name="Dluhosova J."/>
            <person name="Istvanek J."/>
            <person name="Nedelnik J."/>
            <person name="Repkova J."/>
        </authorList>
    </citation>
    <scope>NUCLEOTIDE SEQUENCE [LARGE SCALE GENOMIC DNA]</scope>
    <source>
        <strain evidence="2">cv. 10/8</strain>
        <tissue evidence="1">Leaf</tissue>
    </source>
</reference>
<evidence type="ECO:0000313" key="2">
    <source>
        <dbReference type="Proteomes" id="UP000265520"/>
    </source>
</evidence>
<evidence type="ECO:0000313" key="1">
    <source>
        <dbReference type="EMBL" id="MCI81472.1"/>
    </source>
</evidence>
<dbReference type="EMBL" id="LXQA011019905">
    <property type="protein sequence ID" value="MCI81472.1"/>
    <property type="molecule type" value="Genomic_DNA"/>
</dbReference>
<comment type="caution">
    <text evidence="1">The sequence shown here is derived from an EMBL/GenBank/DDBJ whole genome shotgun (WGS) entry which is preliminary data.</text>
</comment>
<name>A0A392V233_9FABA</name>